<dbReference type="Pfam" id="PF06863">
    <property type="entry name" value="DUF1254"/>
    <property type="match status" value="1"/>
</dbReference>
<dbReference type="InterPro" id="IPR037050">
    <property type="entry name" value="DUF1254_sf"/>
</dbReference>
<dbReference type="InterPro" id="IPR010679">
    <property type="entry name" value="DUF1254"/>
</dbReference>
<feature type="signal peptide" evidence="1">
    <location>
        <begin position="1"/>
        <end position="32"/>
    </location>
</feature>
<keyword evidence="1" id="KW-0732">Signal</keyword>
<protein>
    <submittedName>
        <fullName evidence="4">DUF1254 domain-containing protein</fullName>
    </submittedName>
</protein>
<dbReference type="PANTHER" id="PTHR36509">
    <property type="entry name" value="BLL3101 PROTEIN"/>
    <property type="match status" value="1"/>
</dbReference>
<dbReference type="RefSeq" id="WP_327598621.1">
    <property type="nucleotide sequence ID" value="NZ_JAYXHS010000001.1"/>
</dbReference>
<dbReference type="InterPro" id="IPR010621">
    <property type="entry name" value="DUF1214"/>
</dbReference>
<feature type="chain" id="PRO_5045687054" evidence="1">
    <location>
        <begin position="33"/>
        <end position="483"/>
    </location>
</feature>
<evidence type="ECO:0000256" key="1">
    <source>
        <dbReference type="SAM" id="SignalP"/>
    </source>
</evidence>
<name>A0ABU6K1K0_9RHOO</name>
<dbReference type="SUPFAM" id="SSF160935">
    <property type="entry name" value="VPA0735-like"/>
    <property type="match status" value="1"/>
</dbReference>
<dbReference type="EMBL" id="JAYXHS010000001">
    <property type="protein sequence ID" value="MEC5385673.1"/>
    <property type="molecule type" value="Genomic_DNA"/>
</dbReference>
<feature type="domain" description="DUF1214" evidence="2">
    <location>
        <begin position="359"/>
        <end position="466"/>
    </location>
</feature>
<evidence type="ECO:0000313" key="5">
    <source>
        <dbReference type="Proteomes" id="UP001331561"/>
    </source>
</evidence>
<accession>A0ABU6K1K0</accession>
<evidence type="ECO:0000313" key="4">
    <source>
        <dbReference type="EMBL" id="MEC5385673.1"/>
    </source>
</evidence>
<comment type="caution">
    <text evidence="4">The sequence shown here is derived from an EMBL/GenBank/DDBJ whole genome shotgun (WGS) entry which is preliminary data.</text>
</comment>
<dbReference type="InterPro" id="IPR037049">
    <property type="entry name" value="DUF1214_C_sf"/>
</dbReference>
<evidence type="ECO:0000259" key="3">
    <source>
        <dbReference type="Pfam" id="PF06863"/>
    </source>
</evidence>
<dbReference type="Gene3D" id="2.60.40.1610">
    <property type="entry name" value="Domain of unknown function DUF1254"/>
    <property type="match status" value="1"/>
</dbReference>
<keyword evidence="5" id="KW-1185">Reference proteome</keyword>
<evidence type="ECO:0000259" key="2">
    <source>
        <dbReference type="Pfam" id="PF06742"/>
    </source>
</evidence>
<dbReference type="Proteomes" id="UP001331561">
    <property type="component" value="Unassembled WGS sequence"/>
</dbReference>
<dbReference type="Pfam" id="PF06742">
    <property type="entry name" value="DUF1214"/>
    <property type="match status" value="1"/>
</dbReference>
<dbReference type="Gene3D" id="2.60.120.600">
    <property type="entry name" value="Domain of unknown function DUF1214, C-terminal domain"/>
    <property type="match status" value="1"/>
</dbReference>
<gene>
    <name evidence="4" type="ORF">VVD49_08060</name>
</gene>
<dbReference type="PANTHER" id="PTHR36509:SF2">
    <property type="entry name" value="BLL3101 PROTEIN"/>
    <property type="match status" value="1"/>
</dbReference>
<reference evidence="4 5" key="1">
    <citation type="submission" date="2024-01" db="EMBL/GenBank/DDBJ databases">
        <title>Uliginosibacterium soil sp. nov.</title>
        <authorList>
            <person name="Lv Y."/>
        </authorList>
    </citation>
    <scope>NUCLEOTIDE SEQUENCE [LARGE SCALE GENOMIC DNA]</scope>
    <source>
        <strain evidence="4 5">H3</strain>
    </source>
</reference>
<sequence>MRSSSLWTSIGRTCRWSGLGVLATSFSLCSIAADWPDALVSTPGTPENIAKGQETDAYTLGVSAYVWGYPLVRMERVAREYTDVPNPKPATSYRAPLNQIGWARELATPAALDMPTANNDTAYLSAVVDLSKEPYVLTVPDTNDRYYVVDLFNMWQELEQYIGRRVTGTKAGKFAIVPPGWNGKLPADVKRLDVTTSKVWLWGRIRVSADEDIAKVHALQDGFDLRPLSALGNANWKTPAATLPALPDIGKDPLGFYTHLGAALKANTIKPADKALAAQFERIGLTAQGFDPSKLNDAQRKGLKRAIQDGPLVAVSGIVTSSVRREGWDYVRGLDDFGFNYPLRALVAGPYLGGQGEKEAVYPIRYTDSAGKPLTGAGTYTVKFSPEPPNDAFWSLTMYDAKTKMLVSNPIKRYKIGNDTPGLVRGADGSVAISISAKQPASGDKTNWLPAPKGAFYLLMRIYQPKPAVFDGSYKFPQVEAVK</sequence>
<proteinExistence type="predicted"/>
<feature type="domain" description="DUF1254" evidence="3">
    <location>
        <begin position="98"/>
        <end position="227"/>
    </location>
</feature>
<organism evidence="4 5">
    <name type="scientific">Uliginosibacterium silvisoli</name>
    <dbReference type="NCBI Taxonomy" id="3114758"/>
    <lineage>
        <taxon>Bacteria</taxon>
        <taxon>Pseudomonadati</taxon>
        <taxon>Pseudomonadota</taxon>
        <taxon>Betaproteobacteria</taxon>
        <taxon>Rhodocyclales</taxon>
        <taxon>Zoogloeaceae</taxon>
        <taxon>Uliginosibacterium</taxon>
    </lineage>
</organism>